<feature type="transmembrane region" description="Helical" evidence="1">
    <location>
        <begin position="115"/>
        <end position="133"/>
    </location>
</feature>
<dbReference type="RefSeq" id="WP_003923870.1">
    <property type="nucleotide sequence ID" value="NZ_BCTB01000053.1"/>
</dbReference>
<name>A0A117INY3_MYCTH</name>
<protein>
    <submittedName>
        <fullName evidence="2">Membrane protein</fullName>
    </submittedName>
</protein>
<dbReference type="OMA" id="WLTGWNC"/>
<dbReference type="InterPro" id="IPR021215">
    <property type="entry name" value="DUF2752"/>
</dbReference>
<gene>
    <name evidence="2" type="ORF">RMCT_4437</name>
</gene>
<dbReference type="AlphaFoldDB" id="A0A117INY3"/>
<dbReference type="OrthoDB" id="5966662at2"/>
<accession>A0A117INY3</accession>
<feature type="transmembrane region" description="Helical" evidence="1">
    <location>
        <begin position="20"/>
        <end position="40"/>
    </location>
</feature>
<reference evidence="3" key="2">
    <citation type="submission" date="2016-02" db="EMBL/GenBank/DDBJ databases">
        <title>Draft genome sequence of five rapidly growing Mycobacterium species.</title>
        <authorList>
            <person name="Katahira K."/>
            <person name="Gotou Y."/>
            <person name="Iida K."/>
            <person name="Ogura Y."/>
            <person name="Hayashi T."/>
        </authorList>
    </citation>
    <scope>NUCLEOTIDE SEQUENCE [LARGE SCALE GENOMIC DNA]</scope>
    <source>
        <strain evidence="3">JCM6362</strain>
    </source>
</reference>
<evidence type="ECO:0000313" key="3">
    <source>
        <dbReference type="Proteomes" id="UP000069654"/>
    </source>
</evidence>
<keyword evidence="1" id="KW-1133">Transmembrane helix</keyword>
<comment type="caution">
    <text evidence="2">The sequence shown here is derived from an EMBL/GenBank/DDBJ whole genome shotgun (WGS) entry which is preliminary data.</text>
</comment>
<sequence>MTSDGATRSRPRRPGRRHGAVAVTATAVVAALAALTYVALMDPHRPGFLFPACPFHQVTGWFCPGCGGLRMTHHLLHGELTAAAVDNVFLLVGLPVLALWLLIRARLRLRLMPPAAVAVLLAAALIWTVVRNLPGFPLIPTVLSG</sequence>
<evidence type="ECO:0000256" key="1">
    <source>
        <dbReference type="SAM" id="Phobius"/>
    </source>
</evidence>
<dbReference type="Pfam" id="PF10825">
    <property type="entry name" value="DUF2752"/>
    <property type="match status" value="1"/>
</dbReference>
<dbReference type="STRING" id="1797.RMCT_4437"/>
<dbReference type="Proteomes" id="UP000069654">
    <property type="component" value="Unassembled WGS sequence"/>
</dbReference>
<feature type="transmembrane region" description="Helical" evidence="1">
    <location>
        <begin position="80"/>
        <end position="103"/>
    </location>
</feature>
<evidence type="ECO:0000313" key="2">
    <source>
        <dbReference type="EMBL" id="GAT17468.1"/>
    </source>
</evidence>
<reference evidence="2 3" key="1">
    <citation type="journal article" date="2016" name="Genome Announc.">
        <title>Draft Genome Sequences of Five Rapidly Growing Mycobacterium Species, M. thermoresistibile, M. fortuitum subsp. acetamidolyticum, M. canariasense, M. brisbanense, and M. novocastrense.</title>
        <authorList>
            <person name="Katahira K."/>
            <person name="Ogura Y."/>
            <person name="Gotoh Y."/>
            <person name="Hayashi T."/>
        </authorList>
    </citation>
    <scope>NUCLEOTIDE SEQUENCE [LARGE SCALE GENOMIC DNA]</scope>
    <source>
        <strain evidence="2 3">JCM6362</strain>
    </source>
</reference>
<dbReference type="EMBL" id="BCTB01000053">
    <property type="protein sequence ID" value="GAT17468.1"/>
    <property type="molecule type" value="Genomic_DNA"/>
</dbReference>
<keyword evidence="1" id="KW-0472">Membrane</keyword>
<proteinExistence type="predicted"/>
<organism evidence="2 3">
    <name type="scientific">Mycolicibacterium thermoresistibile</name>
    <name type="common">Mycobacterium thermoresistibile</name>
    <dbReference type="NCBI Taxonomy" id="1797"/>
    <lineage>
        <taxon>Bacteria</taxon>
        <taxon>Bacillati</taxon>
        <taxon>Actinomycetota</taxon>
        <taxon>Actinomycetes</taxon>
        <taxon>Mycobacteriales</taxon>
        <taxon>Mycobacteriaceae</taxon>
        <taxon>Mycolicibacterium</taxon>
    </lineage>
</organism>
<keyword evidence="1" id="KW-0812">Transmembrane</keyword>